<evidence type="ECO:0000313" key="4">
    <source>
        <dbReference type="Proteomes" id="UP000613974"/>
    </source>
</evidence>
<organism evidence="3 4">
    <name type="scientific">Streptomyces nojiriensis</name>
    <dbReference type="NCBI Taxonomy" id="66374"/>
    <lineage>
        <taxon>Bacteria</taxon>
        <taxon>Bacillati</taxon>
        <taxon>Actinomycetota</taxon>
        <taxon>Actinomycetes</taxon>
        <taxon>Kitasatosporales</taxon>
        <taxon>Streptomycetaceae</taxon>
        <taxon>Streptomyces</taxon>
    </lineage>
</organism>
<feature type="region of interest" description="Disordered" evidence="1">
    <location>
        <begin position="59"/>
        <end position="80"/>
    </location>
</feature>
<reference evidence="4" key="1">
    <citation type="submission" date="2023-07" db="EMBL/GenBank/DDBJ databases">
        <title>Whole genome shotgun sequence of Streptomyces nojiriensis NBRC 13794.</title>
        <authorList>
            <person name="Komaki H."/>
            <person name="Tamura T."/>
        </authorList>
    </citation>
    <scope>NUCLEOTIDE SEQUENCE [LARGE SCALE GENOMIC DNA]</scope>
    <source>
        <strain evidence="4">NBRC 13794</strain>
    </source>
</reference>
<gene>
    <name evidence="3" type="ORF">Snoj_32110</name>
</gene>
<name>A0ABQ3SMD3_9ACTN</name>
<keyword evidence="2" id="KW-0812">Transmembrane</keyword>
<keyword evidence="2" id="KW-0472">Membrane</keyword>
<dbReference type="EMBL" id="BNEC01000005">
    <property type="protein sequence ID" value="GHI69293.1"/>
    <property type="molecule type" value="Genomic_DNA"/>
</dbReference>
<dbReference type="Proteomes" id="UP000613974">
    <property type="component" value="Unassembled WGS sequence"/>
</dbReference>
<dbReference type="RefSeq" id="WP_189743743.1">
    <property type="nucleotide sequence ID" value="NZ_BMRL01000013.1"/>
</dbReference>
<keyword evidence="4" id="KW-1185">Reference proteome</keyword>
<feature type="transmembrane region" description="Helical" evidence="2">
    <location>
        <begin position="23"/>
        <end position="42"/>
    </location>
</feature>
<protein>
    <submittedName>
        <fullName evidence="3">Uncharacterized protein</fullName>
    </submittedName>
</protein>
<comment type="caution">
    <text evidence="3">The sequence shown here is derived from an EMBL/GenBank/DDBJ whole genome shotgun (WGS) entry which is preliminary data.</text>
</comment>
<proteinExistence type="predicted"/>
<evidence type="ECO:0000256" key="1">
    <source>
        <dbReference type="SAM" id="MobiDB-lite"/>
    </source>
</evidence>
<accession>A0ABQ3SMD3</accession>
<evidence type="ECO:0000313" key="3">
    <source>
        <dbReference type="EMBL" id="GHI69293.1"/>
    </source>
</evidence>
<dbReference type="GeneID" id="95587584"/>
<sequence>MTDRLEYPTLAITALKRWAPPPALAGFVALLIVMFGVAYAVGSGAGPVAPGMRSTEVESPAFVGDLGRPHGHSGGTGGTR</sequence>
<keyword evidence="2" id="KW-1133">Transmembrane helix</keyword>
<evidence type="ECO:0000256" key="2">
    <source>
        <dbReference type="SAM" id="Phobius"/>
    </source>
</evidence>